<dbReference type="STRING" id="7070.A0A139WBX4"/>
<feature type="chain" id="PRO_5007299667" description="EB domain-containing protein" evidence="4">
    <location>
        <begin position="21"/>
        <end position="436"/>
    </location>
</feature>
<feature type="region of interest" description="Disordered" evidence="3">
    <location>
        <begin position="175"/>
        <end position="202"/>
    </location>
</feature>
<evidence type="ECO:0000256" key="4">
    <source>
        <dbReference type="SAM" id="SignalP"/>
    </source>
</evidence>
<dbReference type="SUPFAM" id="SSF57424">
    <property type="entry name" value="LDL receptor-like module"/>
    <property type="match status" value="4"/>
</dbReference>
<gene>
    <name evidence="6" type="primary">AUGUSTUS-3.0.2_34460</name>
    <name evidence="6" type="ORF">TcasGA2_TC034460</name>
</gene>
<feature type="disulfide bond" evidence="2">
    <location>
        <begin position="351"/>
        <end position="369"/>
    </location>
</feature>
<dbReference type="InterPro" id="IPR006149">
    <property type="entry name" value="EB_dom"/>
</dbReference>
<feature type="disulfide bond" evidence="2">
    <location>
        <begin position="396"/>
        <end position="414"/>
    </location>
</feature>
<dbReference type="Proteomes" id="UP000007266">
    <property type="component" value="Linkage group 9"/>
</dbReference>
<dbReference type="EMBL" id="KQ971372">
    <property type="protein sequence ID" value="KYB25403.1"/>
    <property type="molecule type" value="Genomic_DNA"/>
</dbReference>
<evidence type="ECO:0000256" key="1">
    <source>
        <dbReference type="ARBA" id="ARBA00023157"/>
    </source>
</evidence>
<dbReference type="AlphaFoldDB" id="A0A139WBX4"/>
<dbReference type="Pfam" id="PF01683">
    <property type="entry name" value="EB"/>
    <property type="match status" value="1"/>
</dbReference>
<feature type="domain" description="EB" evidence="5">
    <location>
        <begin position="58"/>
        <end position="105"/>
    </location>
</feature>
<evidence type="ECO:0000256" key="2">
    <source>
        <dbReference type="PROSITE-ProRule" id="PRU00124"/>
    </source>
</evidence>
<dbReference type="OMA" id="NRRKCPE"/>
<evidence type="ECO:0000256" key="3">
    <source>
        <dbReference type="SAM" id="MobiDB-lite"/>
    </source>
</evidence>
<feature type="disulfide bond" evidence="2">
    <location>
        <begin position="344"/>
        <end position="356"/>
    </location>
</feature>
<dbReference type="KEGG" id="tca:100142166"/>
<dbReference type="PROSITE" id="PS01209">
    <property type="entry name" value="LDLRA_1"/>
    <property type="match status" value="2"/>
</dbReference>
<organism evidence="6 7">
    <name type="scientific">Tribolium castaneum</name>
    <name type="common">Red flour beetle</name>
    <dbReference type="NCBI Taxonomy" id="7070"/>
    <lineage>
        <taxon>Eukaryota</taxon>
        <taxon>Metazoa</taxon>
        <taxon>Ecdysozoa</taxon>
        <taxon>Arthropoda</taxon>
        <taxon>Hexapoda</taxon>
        <taxon>Insecta</taxon>
        <taxon>Pterygota</taxon>
        <taxon>Neoptera</taxon>
        <taxon>Endopterygota</taxon>
        <taxon>Coleoptera</taxon>
        <taxon>Polyphaga</taxon>
        <taxon>Cucujiformia</taxon>
        <taxon>Tenebrionidae</taxon>
        <taxon>Tenebrionidae incertae sedis</taxon>
        <taxon>Tribolium</taxon>
    </lineage>
</organism>
<dbReference type="InterPro" id="IPR023415">
    <property type="entry name" value="LDLR_class-A_CS"/>
</dbReference>
<dbReference type="InterPro" id="IPR036055">
    <property type="entry name" value="LDL_receptor-like_sf"/>
</dbReference>
<dbReference type="InterPro" id="IPR002172">
    <property type="entry name" value="LDrepeatLR_classA_rpt"/>
</dbReference>
<reference evidence="6 7" key="1">
    <citation type="journal article" date="2008" name="Nature">
        <title>The genome of the model beetle and pest Tribolium castaneum.</title>
        <authorList>
            <consortium name="Tribolium Genome Sequencing Consortium"/>
            <person name="Richards S."/>
            <person name="Gibbs R.A."/>
            <person name="Weinstock G.M."/>
            <person name="Brown S.J."/>
            <person name="Denell R."/>
            <person name="Beeman R.W."/>
            <person name="Gibbs R."/>
            <person name="Beeman R.W."/>
            <person name="Brown S.J."/>
            <person name="Bucher G."/>
            <person name="Friedrich M."/>
            <person name="Grimmelikhuijzen C.J."/>
            <person name="Klingler M."/>
            <person name="Lorenzen M."/>
            <person name="Richards S."/>
            <person name="Roth S."/>
            <person name="Schroder R."/>
            <person name="Tautz D."/>
            <person name="Zdobnov E.M."/>
            <person name="Muzny D."/>
            <person name="Gibbs R.A."/>
            <person name="Weinstock G.M."/>
            <person name="Attaway T."/>
            <person name="Bell S."/>
            <person name="Buhay C.J."/>
            <person name="Chandrabose M.N."/>
            <person name="Chavez D."/>
            <person name="Clerk-Blankenburg K.P."/>
            <person name="Cree A."/>
            <person name="Dao M."/>
            <person name="Davis C."/>
            <person name="Chacko J."/>
            <person name="Dinh H."/>
            <person name="Dugan-Rocha S."/>
            <person name="Fowler G."/>
            <person name="Garner T.T."/>
            <person name="Garnes J."/>
            <person name="Gnirke A."/>
            <person name="Hawes A."/>
            <person name="Hernandez J."/>
            <person name="Hines S."/>
            <person name="Holder M."/>
            <person name="Hume J."/>
            <person name="Jhangiani S.N."/>
            <person name="Joshi V."/>
            <person name="Khan Z.M."/>
            <person name="Jackson L."/>
            <person name="Kovar C."/>
            <person name="Kowis A."/>
            <person name="Lee S."/>
            <person name="Lewis L.R."/>
            <person name="Margolis J."/>
            <person name="Morgan M."/>
            <person name="Nazareth L.V."/>
            <person name="Nguyen N."/>
            <person name="Okwuonu G."/>
            <person name="Parker D."/>
            <person name="Richards S."/>
            <person name="Ruiz S.J."/>
            <person name="Santibanez J."/>
            <person name="Savard J."/>
            <person name="Scherer S.E."/>
            <person name="Schneider B."/>
            <person name="Sodergren E."/>
            <person name="Tautz D."/>
            <person name="Vattahil S."/>
            <person name="Villasana D."/>
            <person name="White C.S."/>
            <person name="Wright R."/>
            <person name="Park Y."/>
            <person name="Beeman R.W."/>
            <person name="Lord J."/>
            <person name="Oppert B."/>
            <person name="Lorenzen M."/>
            <person name="Brown S."/>
            <person name="Wang L."/>
            <person name="Savard J."/>
            <person name="Tautz D."/>
            <person name="Richards S."/>
            <person name="Weinstock G."/>
            <person name="Gibbs R.A."/>
            <person name="Liu Y."/>
            <person name="Worley K."/>
            <person name="Weinstock G."/>
            <person name="Elsik C.G."/>
            <person name="Reese J.T."/>
            <person name="Elhaik E."/>
            <person name="Landan G."/>
            <person name="Graur D."/>
            <person name="Arensburger P."/>
            <person name="Atkinson P."/>
            <person name="Beeman R.W."/>
            <person name="Beidler J."/>
            <person name="Brown S.J."/>
            <person name="Demuth J.P."/>
            <person name="Drury D.W."/>
            <person name="Du Y.Z."/>
            <person name="Fujiwara H."/>
            <person name="Lorenzen M."/>
            <person name="Maselli V."/>
            <person name="Osanai M."/>
            <person name="Park Y."/>
            <person name="Robertson H.M."/>
            <person name="Tu Z."/>
            <person name="Wang J.J."/>
            <person name="Wang S."/>
            <person name="Richards S."/>
            <person name="Song H."/>
            <person name="Zhang L."/>
            <person name="Sodergren E."/>
            <person name="Werner D."/>
            <person name="Stanke M."/>
            <person name="Morgenstern B."/>
            <person name="Solovyev V."/>
            <person name="Kosarev P."/>
            <person name="Brown G."/>
            <person name="Chen H.C."/>
            <person name="Ermolaeva O."/>
            <person name="Hlavina W."/>
            <person name="Kapustin Y."/>
            <person name="Kiryutin B."/>
            <person name="Kitts P."/>
            <person name="Maglott D."/>
            <person name="Pruitt K."/>
            <person name="Sapojnikov V."/>
            <person name="Souvorov A."/>
            <person name="Mackey A.J."/>
            <person name="Waterhouse R.M."/>
            <person name="Wyder S."/>
            <person name="Zdobnov E.M."/>
            <person name="Zdobnov E.M."/>
            <person name="Wyder S."/>
            <person name="Kriventseva E.V."/>
            <person name="Kadowaki T."/>
            <person name="Bork P."/>
            <person name="Aranda M."/>
            <person name="Bao R."/>
            <person name="Beermann A."/>
            <person name="Berns N."/>
            <person name="Bolognesi R."/>
            <person name="Bonneton F."/>
            <person name="Bopp D."/>
            <person name="Brown S.J."/>
            <person name="Bucher G."/>
            <person name="Butts T."/>
            <person name="Chaumot A."/>
            <person name="Denell R.E."/>
            <person name="Ferrier D.E."/>
            <person name="Friedrich M."/>
            <person name="Gordon C.M."/>
            <person name="Jindra M."/>
            <person name="Klingler M."/>
            <person name="Lan Q."/>
            <person name="Lattorff H.M."/>
            <person name="Laudet V."/>
            <person name="von Levetsow C."/>
            <person name="Liu Z."/>
            <person name="Lutz R."/>
            <person name="Lynch J.A."/>
            <person name="da Fonseca R.N."/>
            <person name="Posnien N."/>
            <person name="Reuter R."/>
            <person name="Roth S."/>
            <person name="Savard J."/>
            <person name="Schinko J.B."/>
            <person name="Schmitt C."/>
            <person name="Schoppmeier M."/>
            <person name="Schroder R."/>
            <person name="Shippy T.D."/>
            <person name="Simonnet F."/>
            <person name="Marques-Souza H."/>
            <person name="Tautz D."/>
            <person name="Tomoyasu Y."/>
            <person name="Trauner J."/>
            <person name="Van der Zee M."/>
            <person name="Vervoort M."/>
            <person name="Wittkopp N."/>
            <person name="Wimmer E.A."/>
            <person name="Yang X."/>
            <person name="Jones A.K."/>
            <person name="Sattelle D.B."/>
            <person name="Ebert P.R."/>
            <person name="Nelson D."/>
            <person name="Scott J.G."/>
            <person name="Beeman R.W."/>
            <person name="Muthukrishnan S."/>
            <person name="Kramer K.J."/>
            <person name="Arakane Y."/>
            <person name="Beeman R.W."/>
            <person name="Zhu Q."/>
            <person name="Hogenkamp D."/>
            <person name="Dixit R."/>
            <person name="Oppert B."/>
            <person name="Jiang H."/>
            <person name="Zou Z."/>
            <person name="Marshall J."/>
            <person name="Elpidina E."/>
            <person name="Vinokurov K."/>
            <person name="Oppert C."/>
            <person name="Zou Z."/>
            <person name="Evans J."/>
            <person name="Lu Z."/>
            <person name="Zhao P."/>
            <person name="Sumathipala N."/>
            <person name="Altincicek B."/>
            <person name="Vilcinskas A."/>
            <person name="Williams M."/>
            <person name="Hultmark D."/>
            <person name="Hetru C."/>
            <person name="Jiang H."/>
            <person name="Grimmelikhuijzen C.J."/>
            <person name="Hauser F."/>
            <person name="Cazzamali G."/>
            <person name="Williamson M."/>
            <person name="Park Y."/>
            <person name="Li B."/>
            <person name="Tanaka Y."/>
            <person name="Predel R."/>
            <person name="Neupert S."/>
            <person name="Schachtner J."/>
            <person name="Verleyen P."/>
            <person name="Raible F."/>
            <person name="Bork P."/>
            <person name="Friedrich M."/>
            <person name="Walden K.K."/>
            <person name="Robertson H.M."/>
            <person name="Angeli S."/>
            <person name="Foret S."/>
            <person name="Bucher G."/>
            <person name="Schuetz S."/>
            <person name="Maleszka R."/>
            <person name="Wimmer E.A."/>
            <person name="Beeman R.W."/>
            <person name="Lorenzen M."/>
            <person name="Tomoyasu Y."/>
            <person name="Miller S.C."/>
            <person name="Grossmann D."/>
            <person name="Bucher G."/>
        </authorList>
    </citation>
    <scope>NUCLEOTIDE SEQUENCE [LARGE SCALE GENOMIC DNA]</scope>
    <source>
        <strain evidence="6 7">Georgia GA2</strain>
    </source>
</reference>
<name>A0A139WBX4_TRICA</name>
<keyword evidence="7" id="KW-1185">Reference proteome</keyword>
<reference evidence="6 7" key="2">
    <citation type="journal article" date="2010" name="Nucleic Acids Res.">
        <title>BeetleBase in 2010: revisions to provide comprehensive genomic information for Tribolium castaneum.</title>
        <authorList>
            <person name="Kim H.S."/>
            <person name="Murphy T."/>
            <person name="Xia J."/>
            <person name="Caragea D."/>
            <person name="Park Y."/>
            <person name="Beeman R.W."/>
            <person name="Lorenzen M.D."/>
            <person name="Butcher S."/>
            <person name="Manak J.R."/>
            <person name="Brown S.J."/>
        </authorList>
    </citation>
    <scope>GENOME REANNOTATION</scope>
    <source>
        <strain evidence="6 7">Georgia GA2</strain>
    </source>
</reference>
<evidence type="ECO:0000313" key="7">
    <source>
        <dbReference type="Proteomes" id="UP000007266"/>
    </source>
</evidence>
<dbReference type="PANTHER" id="PTHR39069">
    <property type="entry name" value="ECDYSONE-INDUCIBLE GENE E1, ISOFORM A"/>
    <property type="match status" value="1"/>
</dbReference>
<protein>
    <recommendedName>
        <fullName evidence="5">EB domain-containing protein</fullName>
    </recommendedName>
</protein>
<dbReference type="SMART" id="SM00192">
    <property type="entry name" value="LDLa"/>
    <property type="match status" value="4"/>
</dbReference>
<feature type="signal peptide" evidence="4">
    <location>
        <begin position="1"/>
        <end position="20"/>
    </location>
</feature>
<keyword evidence="1 2" id="KW-1015">Disulfide bond</keyword>
<feature type="disulfide bond" evidence="2">
    <location>
        <begin position="408"/>
        <end position="423"/>
    </location>
</feature>
<keyword evidence="4" id="KW-0732">Signal</keyword>
<feature type="disulfide bond" evidence="2">
    <location>
        <begin position="321"/>
        <end position="336"/>
    </location>
</feature>
<dbReference type="OrthoDB" id="9991628at2759"/>
<dbReference type="Gene3D" id="4.10.400.10">
    <property type="entry name" value="Low-density Lipoprotein Receptor"/>
    <property type="match status" value="4"/>
</dbReference>
<feature type="compositionally biased region" description="Low complexity" evidence="3">
    <location>
        <begin position="182"/>
        <end position="202"/>
    </location>
</feature>
<dbReference type="CDD" id="cd00112">
    <property type="entry name" value="LDLa"/>
    <property type="match status" value="4"/>
</dbReference>
<comment type="caution">
    <text evidence="2">Lacks conserved residue(s) required for the propagation of feature annotation.</text>
</comment>
<dbReference type="InParanoid" id="A0A139WBX4"/>
<evidence type="ECO:0000259" key="5">
    <source>
        <dbReference type="Pfam" id="PF01683"/>
    </source>
</evidence>
<dbReference type="PROSITE" id="PS50068">
    <property type="entry name" value="LDLRA_2"/>
    <property type="match status" value="4"/>
</dbReference>
<accession>A0A139WBX4</accession>
<dbReference type="PANTHER" id="PTHR39069:SF1">
    <property type="entry name" value="ECDYSONE-INDUCIBLE GENE E1, ISOFORM A"/>
    <property type="match status" value="1"/>
</dbReference>
<dbReference type="PRINTS" id="PR00261">
    <property type="entry name" value="LDLRECEPTOR"/>
</dbReference>
<evidence type="ECO:0000313" key="6">
    <source>
        <dbReference type="EMBL" id="KYB25403.1"/>
    </source>
</evidence>
<dbReference type="Pfam" id="PF00057">
    <property type="entry name" value="Ldl_recept_a"/>
    <property type="match status" value="3"/>
</dbReference>
<proteinExistence type="predicted"/>
<sequence>MDRCRLIFSLFLMMYSSCSGHVLGDECNSDWECKEHISGSICHRGRCLCQPFFARLNQTACVQSTLLGYDCVVPEQCSLKVANSSCLDGTCRCVDGFLQFRKHTCLGPARPGNVCYSNAHCRLWTADSHCDFLIPNLFGRCQCNSPFRQVGDSCVRSAFQTKPPTTTTTESIDFNLIGKNEPPTTIKTTTKTTTTPKPTTTVPPATTGIRTRVDDAAEAVSLGLPCVTDLQCRAADPSSRCLDGVCDCAVRSNTTGCSARTRGCPPGTFQCRSTGTCISWFFVCDGRKDCPDGSDEMCRGPQCPQEAFKCKTKCISRAGRCDGVKDCPDGEDEEDCQATRKRRCPPHTFQCGDGKCLPEYEFCNAIIGCSDGSDEPAHICRGRARRRLSEYCPLRCGNGRCRSSAIACSGRDGCGDGTDERNCAVCRCPIVQGRNL</sequence>